<organism evidence="1">
    <name type="scientific">marine sediment metagenome</name>
    <dbReference type="NCBI Taxonomy" id="412755"/>
    <lineage>
        <taxon>unclassified sequences</taxon>
        <taxon>metagenomes</taxon>
        <taxon>ecological metagenomes</taxon>
    </lineage>
</organism>
<sequence length="55" mass="6095">MKDVLLALRHKLEKFVDTLGASRYGAGTDLTTGETDFSFDLSGKTYSVRIAELKQ</sequence>
<protein>
    <submittedName>
        <fullName evidence="1">Uncharacterized protein</fullName>
    </submittedName>
</protein>
<reference evidence="1" key="1">
    <citation type="journal article" date="2015" name="Nature">
        <title>Complex archaea that bridge the gap between prokaryotes and eukaryotes.</title>
        <authorList>
            <person name="Spang A."/>
            <person name="Saw J.H."/>
            <person name="Jorgensen S.L."/>
            <person name="Zaremba-Niedzwiedzka K."/>
            <person name="Martijn J."/>
            <person name="Lind A.E."/>
            <person name="van Eijk R."/>
            <person name="Schleper C."/>
            <person name="Guy L."/>
            <person name="Ettema T.J."/>
        </authorList>
    </citation>
    <scope>NUCLEOTIDE SEQUENCE</scope>
</reference>
<dbReference type="AlphaFoldDB" id="A0A0F8X9P3"/>
<gene>
    <name evidence="1" type="ORF">LCGC14_2973270</name>
</gene>
<name>A0A0F8X9P3_9ZZZZ</name>
<evidence type="ECO:0000313" key="1">
    <source>
        <dbReference type="EMBL" id="KKK65523.1"/>
    </source>
</evidence>
<accession>A0A0F8X9P3</accession>
<dbReference type="EMBL" id="LAZR01060513">
    <property type="protein sequence ID" value="KKK65523.1"/>
    <property type="molecule type" value="Genomic_DNA"/>
</dbReference>
<comment type="caution">
    <text evidence="1">The sequence shown here is derived from an EMBL/GenBank/DDBJ whole genome shotgun (WGS) entry which is preliminary data.</text>
</comment>
<proteinExistence type="predicted"/>